<sequence>MKRTATLVCLLALFALSAHAQIIFQEDFDGIGGPTAGGAGTYTFPTGWLLRNVDNRTPTGSVAYVNEAWERREDFSFNVADSAAFSTSWYAPAGSADDWMWTPPIAIPAVDGLMRLSWNAVAYDPAYPDGYEVRVMAEPNVPTGGTGVMGNQVSASTVVFSTAAEGSAWTRREVNLSAYAGQTVRVAFRNVSNDKFLLLIDDVMLERVLDFDAALVNPSKTIFPKVPVSQNLPHSFFGRINNQGANTLSGAYIKATVFDSADQEVFSTQSTPVNVPFLATSDTLWTATSFVAEVPGKYTVRIETVLPGVTDQRPSNDAYIDSVEITQTVFARDNGIVTGVLGIGSTTPGYLGTIYPIHSATELASLSAYLVGTVQPGNTMRIGATVMKFQNGTPGTVLFDAPARTLTSTDALKWHDFKVSPTLNLLPGDTIFVSLKEIDSTLAIGQASGIFIPRTNFVDWPTNPVPGWGAVEAYGPSFAKQFMIRANFECITDPAATSVASGNTTVTSFQPHSDTRYYYADNCSVLVAKVTGGDVISAISGNTTARVWIDATQPAHFV</sequence>
<feature type="signal peptide" evidence="1">
    <location>
        <begin position="1"/>
        <end position="20"/>
    </location>
</feature>
<feature type="chain" id="PRO_5047336369" description="CARDB domain-containing protein" evidence="1">
    <location>
        <begin position="21"/>
        <end position="558"/>
    </location>
</feature>
<gene>
    <name evidence="2" type="ORF">J2W84_001895</name>
</gene>
<protein>
    <recommendedName>
        <fullName evidence="4">CARDB domain-containing protein</fullName>
    </recommendedName>
</protein>
<dbReference type="Gene3D" id="2.60.120.200">
    <property type="match status" value="1"/>
</dbReference>
<evidence type="ECO:0008006" key="4">
    <source>
        <dbReference type="Google" id="ProtNLM"/>
    </source>
</evidence>
<dbReference type="RefSeq" id="WP_309982115.1">
    <property type="nucleotide sequence ID" value="NZ_JAVDTI010000002.1"/>
</dbReference>
<proteinExistence type="predicted"/>
<evidence type="ECO:0000256" key="1">
    <source>
        <dbReference type="SAM" id="SignalP"/>
    </source>
</evidence>
<comment type="caution">
    <text evidence="2">The sequence shown here is derived from an EMBL/GenBank/DDBJ whole genome shotgun (WGS) entry which is preliminary data.</text>
</comment>
<dbReference type="NCBIfam" id="NF038128">
    <property type="entry name" value="choice_anch_J"/>
    <property type="match status" value="1"/>
</dbReference>
<name>A0ABU1QW43_9BACT</name>
<reference evidence="2 3" key="1">
    <citation type="submission" date="2023-07" db="EMBL/GenBank/DDBJ databases">
        <title>Sorghum-associated microbial communities from plants grown in Nebraska, USA.</title>
        <authorList>
            <person name="Schachtman D."/>
        </authorList>
    </citation>
    <scope>NUCLEOTIDE SEQUENCE [LARGE SCALE GENOMIC DNA]</scope>
    <source>
        <strain evidence="2 3">BE57</strain>
    </source>
</reference>
<evidence type="ECO:0000313" key="2">
    <source>
        <dbReference type="EMBL" id="MDR6804849.1"/>
    </source>
</evidence>
<accession>A0ABU1QW43</accession>
<keyword evidence="3" id="KW-1185">Reference proteome</keyword>
<keyword evidence="1" id="KW-0732">Signal</keyword>
<dbReference type="Proteomes" id="UP001264980">
    <property type="component" value="Unassembled WGS sequence"/>
</dbReference>
<evidence type="ECO:0000313" key="3">
    <source>
        <dbReference type="Proteomes" id="UP001264980"/>
    </source>
</evidence>
<organism evidence="2 3">
    <name type="scientific">Dyadobacter fermentans</name>
    <dbReference type="NCBI Taxonomy" id="94254"/>
    <lineage>
        <taxon>Bacteria</taxon>
        <taxon>Pseudomonadati</taxon>
        <taxon>Bacteroidota</taxon>
        <taxon>Cytophagia</taxon>
        <taxon>Cytophagales</taxon>
        <taxon>Spirosomataceae</taxon>
        <taxon>Dyadobacter</taxon>
    </lineage>
</organism>
<dbReference type="EMBL" id="JAVDTI010000002">
    <property type="protein sequence ID" value="MDR6804849.1"/>
    <property type="molecule type" value="Genomic_DNA"/>
</dbReference>